<name>A0A2T2P164_CORCC</name>
<dbReference type="AlphaFoldDB" id="A0A2T2P164"/>
<dbReference type="Proteomes" id="UP000240883">
    <property type="component" value="Unassembled WGS sequence"/>
</dbReference>
<dbReference type="OrthoDB" id="2997776at2759"/>
<accession>A0A2T2P164</accession>
<sequence>CPSLPPEIWIRILSYHTDLTHLWTTCRLVSPSFLAYTEQVFAEYILRDTVIEFQLEKYNLGGRSKRPCIPCTFSRFAPAKLKRTSSKAPATPTPSSTSSSSASASASASTKKIVHFKDARPKRQVVGTAKASHNDFSKILSQWTFQVDASKPELPNYTIRIRHLVNDTALPDLAFSAADREIRFDWLRMFALFFREQARLASRIRAWHADTSALLERNRDKVARGEALRAHELPQSLSAATVEFRKQIRRERLRECYAGDAEMLWAIDSLKYFESQGGGARKEAFSLLPEIPGAGVGERWFGSTQVVQGLYLDEWSCMHRID</sequence>
<evidence type="ECO:0000313" key="2">
    <source>
        <dbReference type="EMBL" id="PSN71369.1"/>
    </source>
</evidence>
<dbReference type="STRING" id="1448308.A0A2T2P164"/>
<dbReference type="EMBL" id="KZ678131">
    <property type="protein sequence ID" value="PSN71369.1"/>
    <property type="molecule type" value="Genomic_DNA"/>
</dbReference>
<protein>
    <recommendedName>
        <fullName evidence="4">F-box domain-containing protein</fullName>
    </recommendedName>
</protein>
<evidence type="ECO:0000256" key="1">
    <source>
        <dbReference type="SAM" id="MobiDB-lite"/>
    </source>
</evidence>
<feature type="region of interest" description="Disordered" evidence="1">
    <location>
        <begin position="82"/>
        <end position="106"/>
    </location>
</feature>
<feature type="non-terminal residue" evidence="2">
    <location>
        <position position="1"/>
    </location>
</feature>
<keyword evidence="3" id="KW-1185">Reference proteome</keyword>
<evidence type="ECO:0008006" key="4">
    <source>
        <dbReference type="Google" id="ProtNLM"/>
    </source>
</evidence>
<feature type="compositionally biased region" description="Low complexity" evidence="1">
    <location>
        <begin position="86"/>
        <end position="106"/>
    </location>
</feature>
<organism evidence="2 3">
    <name type="scientific">Corynespora cassiicola Philippines</name>
    <dbReference type="NCBI Taxonomy" id="1448308"/>
    <lineage>
        <taxon>Eukaryota</taxon>
        <taxon>Fungi</taxon>
        <taxon>Dikarya</taxon>
        <taxon>Ascomycota</taxon>
        <taxon>Pezizomycotina</taxon>
        <taxon>Dothideomycetes</taxon>
        <taxon>Pleosporomycetidae</taxon>
        <taxon>Pleosporales</taxon>
        <taxon>Corynesporascaceae</taxon>
        <taxon>Corynespora</taxon>
    </lineage>
</organism>
<feature type="non-terminal residue" evidence="2">
    <location>
        <position position="322"/>
    </location>
</feature>
<reference evidence="2 3" key="1">
    <citation type="journal article" date="2018" name="Front. Microbiol.">
        <title>Genome-Wide Analysis of Corynespora cassiicola Leaf Fall Disease Putative Effectors.</title>
        <authorList>
            <person name="Lopez D."/>
            <person name="Ribeiro S."/>
            <person name="Label P."/>
            <person name="Fumanal B."/>
            <person name="Venisse J.S."/>
            <person name="Kohler A."/>
            <person name="de Oliveira R.R."/>
            <person name="Labutti K."/>
            <person name="Lipzen A."/>
            <person name="Lail K."/>
            <person name="Bauer D."/>
            <person name="Ohm R.A."/>
            <person name="Barry K.W."/>
            <person name="Spatafora J."/>
            <person name="Grigoriev I.V."/>
            <person name="Martin F.M."/>
            <person name="Pujade-Renaud V."/>
        </authorList>
    </citation>
    <scope>NUCLEOTIDE SEQUENCE [LARGE SCALE GENOMIC DNA]</scope>
    <source>
        <strain evidence="2 3">Philippines</strain>
    </source>
</reference>
<gene>
    <name evidence="2" type="ORF">BS50DRAFT_465474</name>
</gene>
<proteinExistence type="predicted"/>
<evidence type="ECO:0000313" key="3">
    <source>
        <dbReference type="Proteomes" id="UP000240883"/>
    </source>
</evidence>